<accession>A0A0H2MA11</accession>
<evidence type="ECO:0000259" key="8">
    <source>
        <dbReference type="PROSITE" id="PS51379"/>
    </source>
</evidence>
<feature type="transmembrane region" description="Helical" evidence="7">
    <location>
        <begin position="206"/>
        <end position="225"/>
    </location>
</feature>
<dbReference type="Pfam" id="PF13746">
    <property type="entry name" value="Fer4_18"/>
    <property type="match status" value="1"/>
</dbReference>
<sequence length="491" mass="56039">MSTKLEQIVKEATVEVEAVNKKENRPLYKKREPIFPKRAVGQFRRLKWLIMIVTLSIYYLVPFIRWDRGPGAPDQAVLIDFPGNRFYFFFIELWPQEVYYITGILIVAGLVLFFFTSLFGRVWCGYACPQTVWTDLFIAVERWIEGDRNARIKLHRHKWDFEKIWKYTLKHTIWLIIGMATGGAWVFYFADAPTLLVDLFTLQADITAYSFVALLTFTTYTLGGLSREQVCIYMCPWPRIQAAMMDEDSLQVTYRKDRGEPRGRAKKSEDHKAFGDCIDCKQCVVVCPMGIDIRDGAQLECINCALCIDACDGIMDKMGTARGLIGYDTDANMARRLKGIPQKFSLLRMRTIFYAVAIFAVCAFMVYLLASRSPLDLNVLRDRNPIFVKLSDGSIRNGYTVKILNKERAPQQFLVTVTGLDFKEIKINDIENVGPAPIVDVKSDNLRSVHLFLSANAQELETSSEPITITITNKETGYSVSNDTVFIGPNK</sequence>
<dbReference type="GO" id="GO:0051539">
    <property type="term" value="F:4 iron, 4 sulfur cluster binding"/>
    <property type="evidence" value="ECO:0007669"/>
    <property type="project" value="UniProtKB-KW"/>
</dbReference>
<keyword evidence="7" id="KW-1133">Transmembrane helix</keyword>
<dbReference type="InterPro" id="IPR017896">
    <property type="entry name" value="4Fe4S_Fe-S-bd"/>
</dbReference>
<proteinExistence type="predicted"/>
<dbReference type="PATRIC" id="fig|1489064.4.peg.585"/>
<dbReference type="GO" id="GO:0046872">
    <property type="term" value="F:metal ion binding"/>
    <property type="evidence" value="ECO:0007669"/>
    <property type="project" value="UniProtKB-KW"/>
</dbReference>
<organism evidence="9 10">
    <name type="scientific">Kiloniella spongiae</name>
    <dbReference type="NCBI Taxonomy" id="1489064"/>
    <lineage>
        <taxon>Bacteria</taxon>
        <taxon>Pseudomonadati</taxon>
        <taxon>Pseudomonadota</taxon>
        <taxon>Alphaproteobacteria</taxon>
        <taxon>Rhodospirillales</taxon>
        <taxon>Kiloniellaceae</taxon>
        <taxon>Kiloniella</taxon>
    </lineage>
</organism>
<dbReference type="Gene3D" id="2.60.40.10">
    <property type="entry name" value="Immunoglobulins"/>
    <property type="match status" value="1"/>
</dbReference>
<name>A0A0H2MA11_9PROT</name>
<feature type="transmembrane region" description="Helical" evidence="7">
    <location>
        <begin position="172"/>
        <end position="190"/>
    </location>
</feature>
<keyword evidence="3" id="KW-0479">Metal-binding</keyword>
<reference evidence="9 10" key="1">
    <citation type="submission" date="2015-03" db="EMBL/GenBank/DDBJ databases">
        <title>Genome Sequence of Kiloniella spongiae MEBiC09566, isolated from a marine sponge.</title>
        <authorList>
            <person name="Shao Z."/>
            <person name="Wang L."/>
            <person name="Li X."/>
        </authorList>
    </citation>
    <scope>NUCLEOTIDE SEQUENCE [LARGE SCALE GENOMIC DNA]</scope>
    <source>
        <strain evidence="9 10">MEBiC09566</strain>
    </source>
</reference>
<keyword evidence="2" id="KW-0004">4Fe-4S</keyword>
<evidence type="ECO:0000256" key="6">
    <source>
        <dbReference type="ARBA" id="ARBA00023014"/>
    </source>
</evidence>
<dbReference type="InterPro" id="IPR014116">
    <property type="entry name" value="Cyt_c_oxidase_cbb3_FixG"/>
</dbReference>
<keyword evidence="1" id="KW-0813">Transport</keyword>
<dbReference type="Pfam" id="PF11614">
    <property type="entry name" value="FixG_C"/>
    <property type="match status" value="1"/>
</dbReference>
<dbReference type="RefSeq" id="WP_047765611.1">
    <property type="nucleotide sequence ID" value="NZ_LAQL01000016.1"/>
</dbReference>
<feature type="domain" description="4Fe-4S ferredoxin-type" evidence="8">
    <location>
        <begin position="267"/>
        <end position="296"/>
    </location>
</feature>
<dbReference type="NCBIfam" id="TIGR02745">
    <property type="entry name" value="ccoG_rdxA_fixG"/>
    <property type="match status" value="1"/>
</dbReference>
<evidence type="ECO:0000256" key="1">
    <source>
        <dbReference type="ARBA" id="ARBA00022448"/>
    </source>
</evidence>
<feature type="transmembrane region" description="Helical" evidence="7">
    <location>
        <begin position="352"/>
        <end position="370"/>
    </location>
</feature>
<keyword evidence="7" id="KW-0812">Transmembrane</keyword>
<dbReference type="STRING" id="1489064.WH96_17940"/>
<dbReference type="PROSITE" id="PS00198">
    <property type="entry name" value="4FE4S_FER_1"/>
    <property type="match status" value="1"/>
</dbReference>
<dbReference type="GO" id="GO:0005886">
    <property type="term" value="C:plasma membrane"/>
    <property type="evidence" value="ECO:0007669"/>
    <property type="project" value="TreeGrafter"/>
</dbReference>
<evidence type="ECO:0000313" key="9">
    <source>
        <dbReference type="EMBL" id="KLN59379.1"/>
    </source>
</evidence>
<dbReference type="PROSITE" id="PS51379">
    <property type="entry name" value="4FE4S_FER_2"/>
    <property type="match status" value="1"/>
</dbReference>
<dbReference type="InterPro" id="IPR032879">
    <property type="entry name" value="FixG_C"/>
</dbReference>
<dbReference type="PANTHER" id="PTHR30176:SF3">
    <property type="entry name" value="FERREDOXIN-TYPE PROTEIN NAPH"/>
    <property type="match status" value="1"/>
</dbReference>
<keyword evidence="5" id="KW-0408">Iron</keyword>
<dbReference type="Pfam" id="PF12801">
    <property type="entry name" value="Fer4_5"/>
    <property type="match status" value="1"/>
</dbReference>
<keyword evidence="7" id="KW-0472">Membrane</keyword>
<dbReference type="SUPFAM" id="SSF54862">
    <property type="entry name" value="4Fe-4S ferredoxins"/>
    <property type="match status" value="1"/>
</dbReference>
<protein>
    <submittedName>
        <fullName evidence="9">Nitrogen fixation protein FixG</fullName>
    </submittedName>
</protein>
<evidence type="ECO:0000256" key="7">
    <source>
        <dbReference type="SAM" id="Phobius"/>
    </source>
</evidence>
<evidence type="ECO:0000256" key="3">
    <source>
        <dbReference type="ARBA" id="ARBA00022723"/>
    </source>
</evidence>
<dbReference type="InterPro" id="IPR013783">
    <property type="entry name" value="Ig-like_fold"/>
</dbReference>
<keyword evidence="4" id="KW-0249">Electron transport</keyword>
<dbReference type="AlphaFoldDB" id="A0A0H2MA11"/>
<evidence type="ECO:0000256" key="2">
    <source>
        <dbReference type="ARBA" id="ARBA00022485"/>
    </source>
</evidence>
<evidence type="ECO:0000256" key="4">
    <source>
        <dbReference type="ARBA" id="ARBA00022982"/>
    </source>
</evidence>
<gene>
    <name evidence="9" type="ORF">WH96_17940</name>
</gene>
<comment type="caution">
    <text evidence="9">The sequence shown here is derived from an EMBL/GenBank/DDBJ whole genome shotgun (WGS) entry which is preliminary data.</text>
</comment>
<evidence type="ECO:0000313" key="10">
    <source>
        <dbReference type="Proteomes" id="UP000035444"/>
    </source>
</evidence>
<dbReference type="InterPro" id="IPR017900">
    <property type="entry name" value="4Fe4S_Fe_S_CS"/>
</dbReference>
<evidence type="ECO:0000256" key="5">
    <source>
        <dbReference type="ARBA" id="ARBA00023004"/>
    </source>
</evidence>
<dbReference type="InterPro" id="IPR051684">
    <property type="entry name" value="Electron_Trans/Redox"/>
</dbReference>
<keyword evidence="6" id="KW-0411">Iron-sulfur</keyword>
<dbReference type="PANTHER" id="PTHR30176">
    <property type="entry name" value="FERREDOXIN-TYPE PROTEIN NAPH"/>
    <property type="match status" value="1"/>
</dbReference>
<keyword evidence="10" id="KW-1185">Reference proteome</keyword>
<dbReference type="EMBL" id="LAQL01000016">
    <property type="protein sequence ID" value="KLN59379.1"/>
    <property type="molecule type" value="Genomic_DNA"/>
</dbReference>
<dbReference type="OrthoDB" id="9811700at2"/>
<dbReference type="Proteomes" id="UP000035444">
    <property type="component" value="Unassembled WGS sequence"/>
</dbReference>
<feature type="transmembrane region" description="Helical" evidence="7">
    <location>
        <begin position="46"/>
        <end position="64"/>
    </location>
</feature>
<feature type="transmembrane region" description="Helical" evidence="7">
    <location>
        <begin position="98"/>
        <end position="119"/>
    </location>
</feature>